<accession>A0A1H2G3C2</accession>
<dbReference type="Gene3D" id="1.10.10.10">
    <property type="entry name" value="Winged helix-like DNA-binding domain superfamily/Winged helix DNA-binding domain"/>
    <property type="match status" value="1"/>
</dbReference>
<feature type="domain" description="ANTAR" evidence="3">
    <location>
        <begin position="165"/>
        <end position="226"/>
    </location>
</feature>
<gene>
    <name evidence="4" type="ORF">SAMN04488563_0267</name>
</gene>
<evidence type="ECO:0000313" key="5">
    <source>
        <dbReference type="Proteomes" id="UP000182977"/>
    </source>
</evidence>
<dbReference type="SUPFAM" id="SSF55781">
    <property type="entry name" value="GAF domain-like"/>
    <property type="match status" value="1"/>
</dbReference>
<keyword evidence="5" id="KW-1185">Reference proteome</keyword>
<dbReference type="OrthoDB" id="7466251at2"/>
<dbReference type="Proteomes" id="UP000182977">
    <property type="component" value="Chromosome I"/>
</dbReference>
<dbReference type="SMART" id="SM01012">
    <property type="entry name" value="ANTAR"/>
    <property type="match status" value="1"/>
</dbReference>
<evidence type="ECO:0000256" key="2">
    <source>
        <dbReference type="ARBA" id="ARBA00023163"/>
    </source>
</evidence>
<reference evidence="5" key="1">
    <citation type="submission" date="2016-10" db="EMBL/GenBank/DDBJ databases">
        <authorList>
            <person name="Varghese N."/>
            <person name="Submissions S."/>
        </authorList>
    </citation>
    <scope>NUCLEOTIDE SEQUENCE [LARGE SCALE GENOMIC DNA]</scope>
    <source>
        <strain evidence="5">DSM 45079</strain>
    </source>
</reference>
<evidence type="ECO:0000256" key="1">
    <source>
        <dbReference type="ARBA" id="ARBA00023015"/>
    </source>
</evidence>
<dbReference type="RefSeq" id="WP_152691092.1">
    <property type="nucleotide sequence ID" value="NZ_LBMC01000064.1"/>
</dbReference>
<keyword evidence="2" id="KW-0804">Transcription</keyword>
<proteinExistence type="predicted"/>
<dbReference type="EMBL" id="LT629791">
    <property type="protein sequence ID" value="SDU14074.1"/>
    <property type="molecule type" value="Genomic_DNA"/>
</dbReference>
<evidence type="ECO:0000313" key="4">
    <source>
        <dbReference type="EMBL" id="SDU14074.1"/>
    </source>
</evidence>
<organism evidence="4 5">
    <name type="scientific">Jiangella alkaliphila</name>
    <dbReference type="NCBI Taxonomy" id="419479"/>
    <lineage>
        <taxon>Bacteria</taxon>
        <taxon>Bacillati</taxon>
        <taxon>Actinomycetota</taxon>
        <taxon>Actinomycetes</taxon>
        <taxon>Jiangellales</taxon>
        <taxon>Jiangellaceae</taxon>
        <taxon>Jiangella</taxon>
    </lineage>
</organism>
<dbReference type="AlphaFoldDB" id="A0A1H2G3C2"/>
<dbReference type="GO" id="GO:0003723">
    <property type="term" value="F:RNA binding"/>
    <property type="evidence" value="ECO:0007669"/>
    <property type="project" value="InterPro"/>
</dbReference>
<dbReference type="Gene3D" id="3.30.450.40">
    <property type="match status" value="1"/>
</dbReference>
<protein>
    <submittedName>
        <fullName evidence="4">ANTAR domain-containing protein</fullName>
    </submittedName>
</protein>
<dbReference type="PROSITE" id="PS50921">
    <property type="entry name" value="ANTAR"/>
    <property type="match status" value="1"/>
</dbReference>
<name>A0A1H2G3C2_9ACTN</name>
<evidence type="ECO:0000259" key="3">
    <source>
        <dbReference type="PROSITE" id="PS50921"/>
    </source>
</evidence>
<dbReference type="InterPro" id="IPR029016">
    <property type="entry name" value="GAF-like_dom_sf"/>
</dbReference>
<dbReference type="InterPro" id="IPR036388">
    <property type="entry name" value="WH-like_DNA-bd_sf"/>
</dbReference>
<sequence>MTTPAELTSRLARAVADAGSGTRPAQRLGEACRLVLGADGVAVVLAATLPQRLTVCVTDDVIARVEGLQDVLGEGPGADAYRYGRTVVGRIGSDDAAAAWPLFAEAALHAAGPLTVVAVPVPAGTDVLGVLTAYWMGTGHPVPDAELTTHLAAAAGTTLLRDPGLGHDLGLDAPDGAPTGVRAEVHRATGVLMARLRLSPDDALALLRARAYASGVTLDEVARQVLDNVVGLASGGRPRRR</sequence>
<keyword evidence="1" id="KW-0805">Transcription regulation</keyword>
<dbReference type="Pfam" id="PF03861">
    <property type="entry name" value="ANTAR"/>
    <property type="match status" value="1"/>
</dbReference>
<dbReference type="STRING" id="419479.SAMN04488563_0267"/>
<dbReference type="InterPro" id="IPR005561">
    <property type="entry name" value="ANTAR"/>
</dbReference>